<dbReference type="SMART" id="SM00347">
    <property type="entry name" value="HTH_MARR"/>
    <property type="match status" value="1"/>
</dbReference>
<gene>
    <name evidence="2" type="primary">slyA</name>
    <name evidence="2" type="ORF">AXFE_25410</name>
</gene>
<proteinExistence type="predicted"/>
<dbReference type="PROSITE" id="PS50995">
    <property type="entry name" value="HTH_MARR_2"/>
    <property type="match status" value="1"/>
</dbReference>
<sequence>MVEAEPKTKIESGIGFRISRLARNMRSQWAQNLSELDISPPQAAILRTVVEEDEVGIGIREIARRLGADPMNVKRTTDTLEDRGLISAATASKGQRKRILLTQSGIALARQVEEKVQAQEEEFRRVLTLEQRKILIDSIIALEEHFGISNE</sequence>
<dbReference type="PANTHER" id="PTHR33164">
    <property type="entry name" value="TRANSCRIPTIONAL REGULATOR, MARR FAMILY"/>
    <property type="match status" value="1"/>
</dbReference>
<organism evidence="2 3">
    <name type="scientific">Acidithrix ferrooxidans</name>
    <dbReference type="NCBI Taxonomy" id="1280514"/>
    <lineage>
        <taxon>Bacteria</taxon>
        <taxon>Bacillati</taxon>
        <taxon>Actinomycetota</taxon>
        <taxon>Acidimicrobiia</taxon>
        <taxon>Acidimicrobiales</taxon>
        <taxon>Acidimicrobiaceae</taxon>
        <taxon>Acidithrix</taxon>
    </lineage>
</organism>
<dbReference type="STRING" id="1280514.AXFE_25410"/>
<accession>A0A0D8HF72</accession>
<protein>
    <submittedName>
        <fullName evidence="2">Transcriptional regulator SlyA</fullName>
    </submittedName>
</protein>
<dbReference type="EMBL" id="JXYS01000079">
    <property type="protein sequence ID" value="KJF16573.1"/>
    <property type="molecule type" value="Genomic_DNA"/>
</dbReference>
<name>A0A0D8HF72_9ACTN</name>
<dbReference type="Proteomes" id="UP000032360">
    <property type="component" value="Unassembled WGS sequence"/>
</dbReference>
<dbReference type="Gene3D" id="1.10.10.10">
    <property type="entry name" value="Winged helix-like DNA-binding domain superfamily/Winged helix DNA-binding domain"/>
    <property type="match status" value="1"/>
</dbReference>
<dbReference type="InterPro" id="IPR000835">
    <property type="entry name" value="HTH_MarR-typ"/>
</dbReference>
<dbReference type="PANTHER" id="PTHR33164:SF95">
    <property type="entry name" value="TRANSCRIPTIONAL REGULATOR"/>
    <property type="match status" value="1"/>
</dbReference>
<reference evidence="2 3" key="1">
    <citation type="submission" date="2015-01" db="EMBL/GenBank/DDBJ databases">
        <title>Draft genome of the acidophilic iron oxidizer Acidithrix ferrooxidans strain Py-F3.</title>
        <authorList>
            <person name="Poehlein A."/>
            <person name="Eisen S."/>
            <person name="Schloemann M."/>
            <person name="Johnson B.D."/>
            <person name="Daniel R."/>
            <person name="Muehling M."/>
        </authorList>
    </citation>
    <scope>NUCLEOTIDE SEQUENCE [LARGE SCALE GENOMIC DNA]</scope>
    <source>
        <strain evidence="2 3">Py-F3</strain>
    </source>
</reference>
<feature type="domain" description="HTH marR-type" evidence="1">
    <location>
        <begin position="11"/>
        <end position="144"/>
    </location>
</feature>
<comment type="caution">
    <text evidence="2">The sequence shown here is derived from an EMBL/GenBank/DDBJ whole genome shotgun (WGS) entry which is preliminary data.</text>
</comment>
<evidence type="ECO:0000313" key="3">
    <source>
        <dbReference type="Proteomes" id="UP000032360"/>
    </source>
</evidence>
<keyword evidence="3" id="KW-1185">Reference proteome</keyword>
<dbReference type="InterPro" id="IPR036390">
    <property type="entry name" value="WH_DNA-bd_sf"/>
</dbReference>
<dbReference type="RefSeq" id="WP_052606246.1">
    <property type="nucleotide sequence ID" value="NZ_JXYS01000079.1"/>
</dbReference>
<dbReference type="SUPFAM" id="SSF46785">
    <property type="entry name" value="Winged helix' DNA-binding domain"/>
    <property type="match status" value="1"/>
</dbReference>
<evidence type="ECO:0000313" key="2">
    <source>
        <dbReference type="EMBL" id="KJF16573.1"/>
    </source>
</evidence>
<dbReference type="InterPro" id="IPR039422">
    <property type="entry name" value="MarR/SlyA-like"/>
</dbReference>
<dbReference type="AlphaFoldDB" id="A0A0D8HF72"/>
<dbReference type="GO" id="GO:0003700">
    <property type="term" value="F:DNA-binding transcription factor activity"/>
    <property type="evidence" value="ECO:0007669"/>
    <property type="project" value="InterPro"/>
</dbReference>
<dbReference type="OrthoDB" id="4826718at2"/>
<evidence type="ECO:0000259" key="1">
    <source>
        <dbReference type="PROSITE" id="PS50995"/>
    </source>
</evidence>
<dbReference type="Pfam" id="PF01047">
    <property type="entry name" value="MarR"/>
    <property type="match status" value="1"/>
</dbReference>
<dbReference type="InterPro" id="IPR036388">
    <property type="entry name" value="WH-like_DNA-bd_sf"/>
</dbReference>
<dbReference type="GO" id="GO:0006950">
    <property type="term" value="P:response to stress"/>
    <property type="evidence" value="ECO:0007669"/>
    <property type="project" value="TreeGrafter"/>
</dbReference>